<dbReference type="eggNOG" id="COG0515">
    <property type="taxonomic scope" value="Bacteria"/>
</dbReference>
<keyword evidence="6" id="KW-0812">Transmembrane</keyword>
<keyword evidence="3" id="KW-0547">Nucleotide-binding</keyword>
<dbReference type="Proteomes" id="UP000001982">
    <property type="component" value="Chromosome"/>
</dbReference>
<dbReference type="InterPro" id="IPR001932">
    <property type="entry name" value="PPM-type_phosphatase-like_dom"/>
</dbReference>
<evidence type="ECO:0000313" key="9">
    <source>
        <dbReference type="EMBL" id="ABE56986.1"/>
    </source>
</evidence>
<evidence type="ECO:0000256" key="1">
    <source>
        <dbReference type="ARBA" id="ARBA00022527"/>
    </source>
</evidence>
<dbReference type="CDD" id="cd14014">
    <property type="entry name" value="STKc_PknB_like"/>
    <property type="match status" value="1"/>
</dbReference>
<dbReference type="SUPFAM" id="SSF81606">
    <property type="entry name" value="PP2C-like"/>
    <property type="match status" value="1"/>
</dbReference>
<name>Q12HU0_SHEDO</name>
<evidence type="ECO:0000259" key="7">
    <source>
        <dbReference type="PROSITE" id="PS50011"/>
    </source>
</evidence>
<dbReference type="CDD" id="cd00143">
    <property type="entry name" value="PP2Cc"/>
    <property type="match status" value="1"/>
</dbReference>
<evidence type="ECO:0000313" key="10">
    <source>
        <dbReference type="Proteomes" id="UP000001982"/>
    </source>
</evidence>
<keyword evidence="2" id="KW-0808">Transferase</keyword>
<dbReference type="PROSITE" id="PS51746">
    <property type="entry name" value="PPM_2"/>
    <property type="match status" value="1"/>
</dbReference>
<evidence type="ECO:0000256" key="5">
    <source>
        <dbReference type="ARBA" id="ARBA00022840"/>
    </source>
</evidence>
<keyword evidence="5" id="KW-0067">ATP-binding</keyword>
<accession>Q12HU0</accession>
<keyword evidence="6" id="KW-0472">Membrane</keyword>
<proteinExistence type="predicted"/>
<dbReference type="InterPro" id="IPR011009">
    <property type="entry name" value="Kinase-like_dom_sf"/>
</dbReference>
<dbReference type="eggNOG" id="COG0631">
    <property type="taxonomic scope" value="Bacteria"/>
</dbReference>
<evidence type="ECO:0000256" key="4">
    <source>
        <dbReference type="ARBA" id="ARBA00022777"/>
    </source>
</evidence>
<dbReference type="Pfam" id="PF13672">
    <property type="entry name" value="PP2C_2"/>
    <property type="match status" value="1"/>
</dbReference>
<dbReference type="SMART" id="SM00220">
    <property type="entry name" value="S_TKc"/>
    <property type="match status" value="1"/>
</dbReference>
<dbReference type="STRING" id="318161.Sden_3713"/>
<dbReference type="Pfam" id="PF00069">
    <property type="entry name" value="Pkinase"/>
    <property type="match status" value="1"/>
</dbReference>
<dbReference type="KEGG" id="sdn:Sden_3713"/>
<dbReference type="SMART" id="SM00331">
    <property type="entry name" value="PP2C_SIG"/>
    <property type="match status" value="1"/>
</dbReference>
<dbReference type="Gene3D" id="3.60.40.10">
    <property type="entry name" value="PPM-type phosphatase domain"/>
    <property type="match status" value="1"/>
</dbReference>
<dbReference type="GO" id="GO:0004674">
    <property type="term" value="F:protein serine/threonine kinase activity"/>
    <property type="evidence" value="ECO:0007669"/>
    <property type="project" value="UniProtKB-KW"/>
</dbReference>
<dbReference type="Gene3D" id="1.10.510.10">
    <property type="entry name" value="Transferase(Phosphotransferase) domain 1"/>
    <property type="match status" value="1"/>
</dbReference>
<feature type="domain" description="PPM-type phosphatase" evidence="8">
    <location>
        <begin position="7"/>
        <end position="244"/>
    </location>
</feature>
<keyword evidence="6" id="KW-1133">Transmembrane helix</keyword>
<feature type="domain" description="Protein kinase" evidence="7">
    <location>
        <begin position="277"/>
        <end position="567"/>
    </location>
</feature>
<gene>
    <name evidence="9" type="ordered locus">Sden_3713</name>
</gene>
<evidence type="ECO:0000256" key="2">
    <source>
        <dbReference type="ARBA" id="ARBA00022679"/>
    </source>
</evidence>
<organism evidence="9 10">
    <name type="scientific">Shewanella denitrificans (strain OS217 / ATCC BAA-1090 / DSM 15013)</name>
    <dbReference type="NCBI Taxonomy" id="318161"/>
    <lineage>
        <taxon>Bacteria</taxon>
        <taxon>Pseudomonadati</taxon>
        <taxon>Pseudomonadota</taxon>
        <taxon>Gammaproteobacteria</taxon>
        <taxon>Alteromonadales</taxon>
        <taxon>Shewanellaceae</taxon>
        <taxon>Shewanella</taxon>
    </lineage>
</organism>
<dbReference type="HOGENOM" id="CLU_034273_0_0_6"/>
<keyword evidence="4 9" id="KW-0418">Kinase</keyword>
<dbReference type="PROSITE" id="PS00108">
    <property type="entry name" value="PROTEIN_KINASE_ST"/>
    <property type="match status" value="1"/>
</dbReference>
<dbReference type="GO" id="GO:0005524">
    <property type="term" value="F:ATP binding"/>
    <property type="evidence" value="ECO:0007669"/>
    <property type="project" value="UniProtKB-KW"/>
</dbReference>
<dbReference type="AlphaFoldDB" id="Q12HU0"/>
<dbReference type="InterPro" id="IPR036457">
    <property type="entry name" value="PPM-type-like_dom_sf"/>
</dbReference>
<dbReference type="EMBL" id="CP000302">
    <property type="protein sequence ID" value="ABE56986.1"/>
    <property type="molecule type" value="Genomic_DNA"/>
</dbReference>
<reference evidence="9 10" key="1">
    <citation type="submission" date="2006-03" db="EMBL/GenBank/DDBJ databases">
        <title>Complete sequence of Shewanella denitrificans OS217.</title>
        <authorList>
            <consortium name="US DOE Joint Genome Institute"/>
            <person name="Copeland A."/>
            <person name="Lucas S."/>
            <person name="Lapidus A."/>
            <person name="Barry K."/>
            <person name="Detter J.C."/>
            <person name="Glavina del Rio T."/>
            <person name="Hammon N."/>
            <person name="Israni S."/>
            <person name="Dalin E."/>
            <person name="Tice H."/>
            <person name="Pitluck S."/>
            <person name="Brettin T."/>
            <person name="Bruce D."/>
            <person name="Han C."/>
            <person name="Tapia R."/>
            <person name="Gilna P."/>
            <person name="Kiss H."/>
            <person name="Schmutz J."/>
            <person name="Larimer F."/>
            <person name="Land M."/>
            <person name="Hauser L."/>
            <person name="Kyrpides N."/>
            <person name="Lykidis A."/>
            <person name="Richardson P."/>
        </authorList>
    </citation>
    <scope>NUCLEOTIDE SEQUENCE [LARGE SCALE GENOMIC DNA]</scope>
    <source>
        <strain evidence="10">OS217 / ATCC BAA-1090 / DSM 15013</strain>
    </source>
</reference>
<feature type="transmembrane region" description="Helical" evidence="6">
    <location>
        <begin position="567"/>
        <end position="586"/>
    </location>
</feature>
<dbReference type="InterPro" id="IPR008271">
    <property type="entry name" value="Ser/Thr_kinase_AS"/>
</dbReference>
<evidence type="ECO:0000256" key="6">
    <source>
        <dbReference type="SAM" id="Phobius"/>
    </source>
</evidence>
<dbReference type="SUPFAM" id="SSF56112">
    <property type="entry name" value="Protein kinase-like (PK-like)"/>
    <property type="match status" value="1"/>
</dbReference>
<protein>
    <submittedName>
        <fullName evidence="9">Protein kinase</fullName>
    </submittedName>
</protein>
<dbReference type="PROSITE" id="PS50011">
    <property type="entry name" value="PROTEIN_KINASE_DOM"/>
    <property type="match status" value="1"/>
</dbReference>
<keyword evidence="1" id="KW-0723">Serine/threonine-protein kinase</keyword>
<dbReference type="PANTHER" id="PTHR24351">
    <property type="entry name" value="RIBOSOMAL PROTEIN S6 KINASE"/>
    <property type="match status" value="1"/>
</dbReference>
<keyword evidence="10" id="KW-1185">Reference proteome</keyword>
<evidence type="ECO:0000256" key="3">
    <source>
        <dbReference type="ARBA" id="ARBA00022741"/>
    </source>
</evidence>
<evidence type="ECO:0000259" key="8">
    <source>
        <dbReference type="PROSITE" id="PS51746"/>
    </source>
</evidence>
<sequence>MTAKVLKLSFAGKSSAGVRAHNQDAFAVHHSQDSPVLTHKGVIACLADGVSCSQNGQLASQICVTQFIQDYLSTADTLSVKQAANQVLSALNAWLHHHSQQSELRHNGFVTTFSGLIFKSNSLHVFHVGDSRIYRLRQGELLQLTRDHCHQGFGDKGMLTRALGMDSHLEIDYQCHEVELGDCYLLSTDGIHDWLAASEIHSLLLQDLALVDHHNPLEKSALTLVETAKKNGSTDNLSCLLLKVNSLPYTHARELWSQLHQRVIPPALALGNRIDEFEVVRVLYSGQRSHVYLVSCNTANKHQLYVLKAPYITMSEDRHYLNSFIAELWVGIRVQHPSLMKLYPNESQFLYHLCEYVPGQTLRQWMYDNPEPSLAQVRSVLAELIIGVRALQRLGILHRDLKPENIMITPQGKVVLIDYGAAQAQGLVELTGFLTSAAESGGQGGEPPLGALDYIAPEYLMTGVAAHEADIFSMGVILYEMLTAQLPYKHNKLIFQRRTSNWHYISALQYRPQLPLWVDLALKKACHPKKNQRYSSMSEFLTDISQPNKAILTRIAQAPLIEREPVMFWKTLCGLLLLILILQFFAPWSMV</sequence>
<dbReference type="InterPro" id="IPR000719">
    <property type="entry name" value="Prot_kinase_dom"/>
</dbReference>
<dbReference type="SMART" id="SM00332">
    <property type="entry name" value="PP2Cc"/>
    <property type="match status" value="1"/>
</dbReference>